<organism evidence="9 10">
    <name type="scientific">Paenimyroides ceti</name>
    <dbReference type="NCBI Taxonomy" id="395087"/>
    <lineage>
        <taxon>Bacteria</taxon>
        <taxon>Pseudomonadati</taxon>
        <taxon>Bacteroidota</taxon>
        <taxon>Flavobacteriia</taxon>
        <taxon>Flavobacteriales</taxon>
        <taxon>Flavobacteriaceae</taxon>
        <taxon>Paenimyroides</taxon>
    </lineage>
</organism>
<accession>A0ABT8CMP3</accession>
<proteinExistence type="predicted"/>
<comment type="caution">
    <text evidence="9">The sequence shown here is derived from an EMBL/GenBank/DDBJ whole genome shotgun (WGS) entry which is preliminary data.</text>
</comment>
<feature type="transmembrane region" description="Helical" evidence="6">
    <location>
        <begin position="345"/>
        <end position="362"/>
    </location>
</feature>
<evidence type="ECO:0000256" key="3">
    <source>
        <dbReference type="ARBA" id="ARBA00022692"/>
    </source>
</evidence>
<name>A0ABT8CMP3_9FLAO</name>
<dbReference type="Proteomes" id="UP001242368">
    <property type="component" value="Unassembled WGS sequence"/>
</dbReference>
<evidence type="ECO:0000259" key="8">
    <source>
        <dbReference type="Pfam" id="PF13567"/>
    </source>
</evidence>
<feature type="transmembrane region" description="Helical" evidence="6">
    <location>
        <begin position="374"/>
        <end position="397"/>
    </location>
</feature>
<sequence length="664" mass="77926">MMKVMKHPMIPITFFYVNGIFLSDYFSIRFQTIFWVIPLTALILLFLFFHTLLNNNVRNEAARFFSWLFVALFFILAGISSYSFTNRQDKPVYEVSRFYSITVEEQLKPNSSQNRYYGTLIQDNKKHRVLIYQSVKDSIWQTGQTFISYVAVKPIHTAKNPYQFNYAAYLSKKNIYGQIKVDSVYKILPPQKDFYHYVAFVREQLKESFDLHAYDQEVRGIIYALLFGQRQDMSETVEKNYRDAGVVHVLSVSGLHIGLLYYVLNFILGLGIRNRNYRFLGVVSFLIFFAFLSGLSGPVVRSVVMFSLVGFGSMLRKNTSTIHILIVSMFFILLLYPNYVFDIGFQLSYMAVYAIIYLYPLIRKYFRKENKLINFFSEMVAISLVAQLGVLPLSLYYFGQFPLLFLIGNLIVVTTTNLVLLGLLLLLALNYINEYLARYLGYVIEYLILFGNKVTEMIAAQHQWILTDISVKLTECIVYILLIFSVAWLLKKYTYKKIILLLILLISLQINYLIPYLKKGVTEQYVLYDYRNFTYVELSSDKYHFYTTDPDVQQQHYIKEFIREKGKKQIVIHHVENSFKNGNKLFLLVDSLGIYKTSQKADVIVLINNPAVNLDRLIEYHQPRQLIVHPGNKKWRKENWLTSCDKKNIPYHDMREKGYMTFNN</sequence>
<evidence type="ECO:0000256" key="6">
    <source>
        <dbReference type="SAM" id="Phobius"/>
    </source>
</evidence>
<dbReference type="EMBL" id="JAUFQU010000001">
    <property type="protein sequence ID" value="MDN3705784.1"/>
    <property type="molecule type" value="Genomic_DNA"/>
</dbReference>
<evidence type="ECO:0000313" key="10">
    <source>
        <dbReference type="Proteomes" id="UP001242368"/>
    </source>
</evidence>
<keyword evidence="5 6" id="KW-0472">Membrane</keyword>
<keyword evidence="2" id="KW-1003">Cell membrane</keyword>
<feature type="transmembrane region" description="Helical" evidence="6">
    <location>
        <begin position="33"/>
        <end position="53"/>
    </location>
</feature>
<reference evidence="10" key="1">
    <citation type="journal article" date="2019" name="Int. J. Syst. Evol. Microbiol.">
        <title>The Global Catalogue of Microorganisms (GCM) 10K type strain sequencing project: providing services to taxonomists for standard genome sequencing and annotation.</title>
        <authorList>
            <consortium name="The Broad Institute Genomics Platform"/>
            <consortium name="The Broad Institute Genome Sequencing Center for Infectious Disease"/>
            <person name="Wu L."/>
            <person name="Ma J."/>
        </authorList>
    </citation>
    <scope>NUCLEOTIDE SEQUENCE [LARGE SCALE GENOMIC DNA]</scope>
    <source>
        <strain evidence="10">CECT 7184</strain>
    </source>
</reference>
<feature type="transmembrane region" description="Helical" evidence="6">
    <location>
        <begin position="403"/>
        <end position="427"/>
    </location>
</feature>
<dbReference type="PANTHER" id="PTHR30619">
    <property type="entry name" value="DNA INTERNALIZATION/COMPETENCE PROTEIN COMEC/REC2"/>
    <property type="match status" value="1"/>
</dbReference>
<protein>
    <submittedName>
        <fullName evidence="9">ComEC/Rec2 family competence protein</fullName>
    </submittedName>
</protein>
<evidence type="ECO:0000256" key="1">
    <source>
        <dbReference type="ARBA" id="ARBA00004651"/>
    </source>
</evidence>
<dbReference type="InterPro" id="IPR052159">
    <property type="entry name" value="Competence_DNA_uptake"/>
</dbReference>
<evidence type="ECO:0000313" key="9">
    <source>
        <dbReference type="EMBL" id="MDN3705784.1"/>
    </source>
</evidence>
<evidence type="ECO:0000256" key="4">
    <source>
        <dbReference type="ARBA" id="ARBA00022989"/>
    </source>
</evidence>
<comment type="subcellular location">
    <subcellularLocation>
        <location evidence="1">Cell membrane</location>
        <topology evidence="1">Multi-pass membrane protein</topology>
    </subcellularLocation>
</comment>
<dbReference type="InterPro" id="IPR004477">
    <property type="entry name" value="ComEC_N"/>
</dbReference>
<feature type="transmembrane region" description="Helical" evidence="6">
    <location>
        <begin position="471"/>
        <end position="491"/>
    </location>
</feature>
<feature type="transmembrane region" description="Helical" evidence="6">
    <location>
        <begin position="498"/>
        <end position="517"/>
    </location>
</feature>
<evidence type="ECO:0000259" key="7">
    <source>
        <dbReference type="Pfam" id="PF03772"/>
    </source>
</evidence>
<evidence type="ECO:0000256" key="2">
    <source>
        <dbReference type="ARBA" id="ARBA00022475"/>
    </source>
</evidence>
<dbReference type="PANTHER" id="PTHR30619:SF1">
    <property type="entry name" value="RECOMBINATION PROTEIN 2"/>
    <property type="match status" value="1"/>
</dbReference>
<evidence type="ECO:0000256" key="5">
    <source>
        <dbReference type="ARBA" id="ARBA00023136"/>
    </source>
</evidence>
<keyword evidence="3 6" id="KW-0812">Transmembrane</keyword>
<keyword evidence="10" id="KW-1185">Reference proteome</keyword>
<feature type="domain" description="ComEC/Rec2-related protein" evidence="7">
    <location>
        <begin position="225"/>
        <end position="491"/>
    </location>
</feature>
<dbReference type="Pfam" id="PF13567">
    <property type="entry name" value="DUF4131"/>
    <property type="match status" value="1"/>
</dbReference>
<keyword evidence="4 6" id="KW-1133">Transmembrane helix</keyword>
<dbReference type="RefSeq" id="WP_290361934.1">
    <property type="nucleotide sequence ID" value="NZ_JAUFQU010000001.1"/>
</dbReference>
<gene>
    <name evidence="9" type="ORF">QW060_01430</name>
</gene>
<dbReference type="Pfam" id="PF03772">
    <property type="entry name" value="Competence"/>
    <property type="match status" value="1"/>
</dbReference>
<feature type="domain" description="DUF4131" evidence="8">
    <location>
        <begin position="34"/>
        <end position="184"/>
    </location>
</feature>
<dbReference type="InterPro" id="IPR025405">
    <property type="entry name" value="DUF4131"/>
</dbReference>
<feature type="transmembrane region" description="Helical" evidence="6">
    <location>
        <begin position="276"/>
        <end position="293"/>
    </location>
</feature>
<feature type="transmembrane region" description="Helical" evidence="6">
    <location>
        <begin position="322"/>
        <end position="339"/>
    </location>
</feature>
<dbReference type="NCBIfam" id="TIGR00360">
    <property type="entry name" value="ComEC_N-term"/>
    <property type="match status" value="1"/>
</dbReference>
<feature type="transmembrane region" description="Helical" evidence="6">
    <location>
        <begin position="65"/>
        <end position="84"/>
    </location>
</feature>
<feature type="transmembrane region" description="Helical" evidence="6">
    <location>
        <begin position="245"/>
        <end position="264"/>
    </location>
</feature>
<feature type="transmembrane region" description="Helical" evidence="6">
    <location>
        <begin position="439"/>
        <end position="459"/>
    </location>
</feature>